<sequence>MMEIFIDAGVDPNTKNAENKTFLEKALEYKSYQMITFLVEKGANVDINTTKKEPFLHSVLKNEELFEILKFLVKKGANVNSKSSDQKTPLDIALTQNSFEVIKFLVENGADINGKGPYGASNFETAIRYSSIEVIELFVKKGANIKEKTIYGETYINFALEKGSFEILKILVENGADVNEKSGSYYPLEYSLKYRSFEFTEFLVRNGAKININDYKGIPLFLVACKHKSIKTLNFLVENGADVFVQSKDNENALHFAMNRNQLSLGVVKFLAGHGIDFNLTNSRGETPLCLAITKNHRKIISFLLMNNADISYLKDQNYTKDFLEIFSRVYSINHDLNNLLISDYFFDFQIQSNDSSKFNVHKLILLTRFDNDNSLLQKFINVCNQKSQESVKFALSFLYTGFLDFETYAHKLIEKNQTISYKHDKSSVELQYKSQKDEQILILEGIQKEKERKQNELMEEFFKEVGLDSNWIESKRGRKGILKDFHKLYLDESTKDFTIICSNGKEIKIHRFILIIRSELYKGMFALNVQDKSNQVHDYSGKSFETLNELVYFFYHDEINENRFTPKIIEEFEDVEDYFQLNQNSILKFCLENLEN</sequence>
<protein>
    <submittedName>
        <fullName evidence="6">Ankyrin repeat family protein</fullName>
    </submittedName>
</protein>
<dbReference type="OrthoDB" id="194358at2759"/>
<feature type="repeat" description="ANK" evidence="4">
    <location>
        <begin position="85"/>
        <end position="117"/>
    </location>
</feature>
<comment type="similarity">
    <text evidence="1">Belongs to the ankyrin SOCS box (ASB) family.</text>
</comment>
<dbReference type="SUPFAM" id="SSF48403">
    <property type="entry name" value="Ankyrin repeat"/>
    <property type="match status" value="1"/>
</dbReference>
<dbReference type="Proteomes" id="UP001149090">
    <property type="component" value="Unassembled WGS sequence"/>
</dbReference>
<dbReference type="Gene3D" id="3.30.710.10">
    <property type="entry name" value="Potassium Channel Kv1.1, Chain A"/>
    <property type="match status" value="1"/>
</dbReference>
<dbReference type="Gene3D" id="1.25.40.20">
    <property type="entry name" value="Ankyrin repeat-containing domain"/>
    <property type="match status" value="1"/>
</dbReference>
<feature type="repeat" description="ANK" evidence="4">
    <location>
        <begin position="284"/>
        <end position="316"/>
    </location>
</feature>
<feature type="repeat" description="ANK" evidence="4">
    <location>
        <begin position="18"/>
        <end position="50"/>
    </location>
</feature>
<evidence type="ECO:0000256" key="1">
    <source>
        <dbReference type="ARBA" id="ARBA00005949"/>
    </source>
</evidence>
<keyword evidence="7" id="KW-1185">Reference proteome</keyword>
<accession>A0A9Q0L7D8</accession>
<evidence type="ECO:0000256" key="2">
    <source>
        <dbReference type="ARBA" id="ARBA00022737"/>
    </source>
</evidence>
<dbReference type="CDD" id="cd18186">
    <property type="entry name" value="BTB_POZ_ZBTB_KLHL-like"/>
    <property type="match status" value="1"/>
</dbReference>
<evidence type="ECO:0000256" key="4">
    <source>
        <dbReference type="PROSITE-ProRule" id="PRU00023"/>
    </source>
</evidence>
<dbReference type="PROSITE" id="PS50097">
    <property type="entry name" value="BTB"/>
    <property type="match status" value="1"/>
</dbReference>
<keyword evidence="2" id="KW-0677">Repeat</keyword>
<evidence type="ECO:0000313" key="6">
    <source>
        <dbReference type="EMBL" id="KAJ5067731.1"/>
    </source>
</evidence>
<dbReference type="InterPro" id="IPR051573">
    <property type="entry name" value="Ankyrin-SOCS_box_domain"/>
</dbReference>
<evidence type="ECO:0000256" key="3">
    <source>
        <dbReference type="ARBA" id="ARBA00023043"/>
    </source>
</evidence>
<dbReference type="InterPro" id="IPR036770">
    <property type="entry name" value="Ankyrin_rpt-contain_sf"/>
</dbReference>
<keyword evidence="3 4" id="KW-0040">ANK repeat</keyword>
<dbReference type="InterPro" id="IPR000210">
    <property type="entry name" value="BTB/POZ_dom"/>
</dbReference>
<dbReference type="InterPro" id="IPR002110">
    <property type="entry name" value="Ankyrin_rpt"/>
</dbReference>
<feature type="repeat" description="ANK" evidence="4">
    <location>
        <begin position="249"/>
        <end position="283"/>
    </location>
</feature>
<evidence type="ECO:0000313" key="7">
    <source>
        <dbReference type="Proteomes" id="UP001149090"/>
    </source>
</evidence>
<evidence type="ECO:0000259" key="5">
    <source>
        <dbReference type="PROSITE" id="PS50097"/>
    </source>
</evidence>
<feature type="repeat" description="ANK" evidence="4">
    <location>
        <begin position="151"/>
        <end position="183"/>
    </location>
</feature>
<comment type="caution">
    <text evidence="6">The sequence shown here is derived from an EMBL/GenBank/DDBJ whole genome shotgun (WGS) entry which is preliminary data.</text>
</comment>
<dbReference type="EMBL" id="JAPDFW010000125">
    <property type="protein sequence ID" value="KAJ5067731.1"/>
    <property type="molecule type" value="Genomic_DNA"/>
</dbReference>
<dbReference type="SMART" id="SM00248">
    <property type="entry name" value="ANK"/>
    <property type="match status" value="9"/>
</dbReference>
<gene>
    <name evidence="6" type="ORF">M0811_02921</name>
</gene>
<feature type="domain" description="BTB" evidence="5">
    <location>
        <begin position="496"/>
        <end position="564"/>
    </location>
</feature>
<name>A0A9Q0L7D8_ANAIG</name>
<dbReference type="Pfam" id="PF12796">
    <property type="entry name" value="Ank_2"/>
    <property type="match status" value="3"/>
</dbReference>
<organism evidence="6 7">
    <name type="scientific">Anaeramoeba ignava</name>
    <name type="common">Anaerobic marine amoeba</name>
    <dbReference type="NCBI Taxonomy" id="1746090"/>
    <lineage>
        <taxon>Eukaryota</taxon>
        <taxon>Metamonada</taxon>
        <taxon>Anaeramoebidae</taxon>
        <taxon>Anaeramoeba</taxon>
    </lineage>
</organism>
<dbReference type="PANTHER" id="PTHR24136:SF15">
    <property type="entry name" value="ANK_REP_REGION DOMAIN-CONTAINING PROTEIN"/>
    <property type="match status" value="1"/>
</dbReference>
<dbReference type="GO" id="GO:0045732">
    <property type="term" value="P:positive regulation of protein catabolic process"/>
    <property type="evidence" value="ECO:0007669"/>
    <property type="project" value="TreeGrafter"/>
</dbReference>
<dbReference type="PROSITE" id="PS50297">
    <property type="entry name" value="ANK_REP_REGION"/>
    <property type="match status" value="4"/>
</dbReference>
<reference evidence="6" key="1">
    <citation type="submission" date="2022-10" db="EMBL/GenBank/DDBJ databases">
        <title>Novel sulphate-reducing endosymbionts in the free-living metamonad Anaeramoeba.</title>
        <authorList>
            <person name="Jerlstrom-Hultqvist J."/>
            <person name="Cepicka I."/>
            <person name="Gallot-Lavallee L."/>
            <person name="Salas-Leiva D."/>
            <person name="Curtis B.A."/>
            <person name="Zahonova K."/>
            <person name="Pipaliya S."/>
            <person name="Dacks J."/>
            <person name="Roger A.J."/>
        </authorList>
    </citation>
    <scope>NUCLEOTIDE SEQUENCE</scope>
    <source>
        <strain evidence="6">BMAN</strain>
    </source>
</reference>
<dbReference type="InterPro" id="IPR011333">
    <property type="entry name" value="SKP1/BTB/POZ_sf"/>
</dbReference>
<dbReference type="GO" id="GO:0016567">
    <property type="term" value="P:protein ubiquitination"/>
    <property type="evidence" value="ECO:0007669"/>
    <property type="project" value="TreeGrafter"/>
</dbReference>
<dbReference type="PANTHER" id="PTHR24136">
    <property type="entry name" value="SOWAH (DROSOPHILA) HOMOLOG"/>
    <property type="match status" value="1"/>
</dbReference>
<dbReference type="AlphaFoldDB" id="A0A9Q0L7D8"/>
<dbReference type="SUPFAM" id="SSF54695">
    <property type="entry name" value="POZ domain"/>
    <property type="match status" value="1"/>
</dbReference>
<dbReference type="PROSITE" id="PS50088">
    <property type="entry name" value="ANK_REPEAT"/>
    <property type="match status" value="5"/>
</dbReference>
<proteinExistence type="inferred from homology"/>
<dbReference type="Pfam" id="PF00651">
    <property type="entry name" value="BTB"/>
    <property type="match status" value="1"/>
</dbReference>